<evidence type="ECO:0000313" key="1">
    <source>
        <dbReference type="EMBL" id="PBK79524.1"/>
    </source>
</evidence>
<proteinExistence type="predicted"/>
<reference evidence="2" key="1">
    <citation type="journal article" date="2017" name="Nat. Ecol. Evol.">
        <title>Genome expansion and lineage-specific genetic innovations in the forest pathogenic fungi Armillaria.</title>
        <authorList>
            <person name="Sipos G."/>
            <person name="Prasanna A.N."/>
            <person name="Walter M.C."/>
            <person name="O'Connor E."/>
            <person name="Balint B."/>
            <person name="Krizsan K."/>
            <person name="Kiss B."/>
            <person name="Hess J."/>
            <person name="Varga T."/>
            <person name="Slot J."/>
            <person name="Riley R."/>
            <person name="Boka B."/>
            <person name="Rigling D."/>
            <person name="Barry K."/>
            <person name="Lee J."/>
            <person name="Mihaltcheva S."/>
            <person name="LaButti K."/>
            <person name="Lipzen A."/>
            <person name="Waldron R."/>
            <person name="Moloney N.M."/>
            <person name="Sperisen C."/>
            <person name="Kredics L."/>
            <person name="Vagvoelgyi C."/>
            <person name="Patrignani A."/>
            <person name="Fitzpatrick D."/>
            <person name="Nagy I."/>
            <person name="Doyle S."/>
            <person name="Anderson J.B."/>
            <person name="Grigoriev I.V."/>
            <person name="Gueldener U."/>
            <person name="Muensterkoetter M."/>
            <person name="Nagy L.G."/>
        </authorList>
    </citation>
    <scope>NUCLEOTIDE SEQUENCE [LARGE SCALE GENOMIC DNA]</scope>
    <source>
        <strain evidence="2">Ar21-2</strain>
    </source>
</reference>
<dbReference type="Proteomes" id="UP000217790">
    <property type="component" value="Unassembled WGS sequence"/>
</dbReference>
<keyword evidence="2" id="KW-1185">Reference proteome</keyword>
<gene>
    <name evidence="1" type="ORF">ARMGADRAFT_120670</name>
</gene>
<sequence length="391" mass="44370">MYDRGLSSDLDRMADRCSNEQLKMVLYSMTSSEKATTVLLGILQGPRRSSLTLHSAVWMALVDAAMPFPSRRGSSVLELELELMKILVRPLSISESGDVTTIDKPTDETRRYILDNLLASWESGYHFHVSAAADSLDLDQHIILAFIPRMQKRLCDSALASDRKQLIETSLTLIECTGLLVHTLIRRYWDTRPVLDRLYTLLCSEAFVVVSPDLQTLACKIFIILDNYHSRMEPIPADIRFYSVAYQCYLHSPAGGDERSENDVMPRALGRLISSSLNLPPASSMDDLESHEAPLEPQHYPRFSTEALFQVMLLLIKDHNESILYEWARHPAMQIVWPKCLSRIVRWASGEGFGQWDFLKRVLVVVVIGDLQNILGHSDEKKSLPQYDCDV</sequence>
<protein>
    <submittedName>
        <fullName evidence="1">Uncharacterized protein</fullName>
    </submittedName>
</protein>
<dbReference type="EMBL" id="KZ293772">
    <property type="protein sequence ID" value="PBK79524.1"/>
    <property type="molecule type" value="Genomic_DNA"/>
</dbReference>
<name>A0A2H3CDW1_ARMGA</name>
<accession>A0A2H3CDW1</accession>
<dbReference type="STRING" id="47427.A0A2H3CDW1"/>
<dbReference type="AlphaFoldDB" id="A0A2H3CDW1"/>
<dbReference type="OMA" id="LAFIPRM"/>
<dbReference type="InParanoid" id="A0A2H3CDW1"/>
<dbReference type="OrthoDB" id="3038707at2759"/>
<evidence type="ECO:0000313" key="2">
    <source>
        <dbReference type="Proteomes" id="UP000217790"/>
    </source>
</evidence>
<organism evidence="1 2">
    <name type="scientific">Armillaria gallica</name>
    <name type="common">Bulbous honey fungus</name>
    <name type="synonym">Armillaria bulbosa</name>
    <dbReference type="NCBI Taxonomy" id="47427"/>
    <lineage>
        <taxon>Eukaryota</taxon>
        <taxon>Fungi</taxon>
        <taxon>Dikarya</taxon>
        <taxon>Basidiomycota</taxon>
        <taxon>Agaricomycotina</taxon>
        <taxon>Agaricomycetes</taxon>
        <taxon>Agaricomycetidae</taxon>
        <taxon>Agaricales</taxon>
        <taxon>Marasmiineae</taxon>
        <taxon>Physalacriaceae</taxon>
        <taxon>Armillaria</taxon>
    </lineage>
</organism>